<feature type="domain" description="VWFA" evidence="1">
    <location>
        <begin position="92"/>
        <end position="266"/>
    </location>
</feature>
<reference evidence="2" key="1">
    <citation type="submission" date="2009-10" db="EMBL/GenBank/DDBJ databases">
        <title>Diversity of trophic interactions inside an arsenic-rich microbial ecosystem.</title>
        <authorList>
            <person name="Bertin P.N."/>
            <person name="Heinrich-Salmeron A."/>
            <person name="Pelletier E."/>
            <person name="Goulhen-Chollet F."/>
            <person name="Arsene-Ploetze F."/>
            <person name="Gallien S."/>
            <person name="Calteau A."/>
            <person name="Vallenet D."/>
            <person name="Casiot C."/>
            <person name="Chane-Woon-Ming B."/>
            <person name="Giloteaux L."/>
            <person name="Barakat M."/>
            <person name="Bonnefoy V."/>
            <person name="Bruneel O."/>
            <person name="Chandler M."/>
            <person name="Cleiss J."/>
            <person name="Duran R."/>
            <person name="Elbaz-Poulichet F."/>
            <person name="Fonknechten N."/>
            <person name="Lauga B."/>
            <person name="Mornico D."/>
            <person name="Ortet P."/>
            <person name="Schaeffer C."/>
            <person name="Siguier P."/>
            <person name="Alexander Thil Smith A."/>
            <person name="Van Dorsselaer A."/>
            <person name="Weissenbach J."/>
            <person name="Medigue C."/>
            <person name="Le Paslier D."/>
        </authorList>
    </citation>
    <scope>NUCLEOTIDE SEQUENCE</scope>
</reference>
<dbReference type="Pfam" id="PF13519">
    <property type="entry name" value="VWA_2"/>
    <property type="match status" value="1"/>
</dbReference>
<dbReference type="PROSITE" id="PS50234">
    <property type="entry name" value="VWFA"/>
    <property type="match status" value="1"/>
</dbReference>
<proteinExistence type="predicted"/>
<organism evidence="2">
    <name type="scientific">mine drainage metagenome</name>
    <dbReference type="NCBI Taxonomy" id="410659"/>
    <lineage>
        <taxon>unclassified sequences</taxon>
        <taxon>metagenomes</taxon>
        <taxon>ecological metagenomes</taxon>
    </lineage>
</organism>
<dbReference type="SUPFAM" id="SSF53300">
    <property type="entry name" value="vWA-like"/>
    <property type="match status" value="1"/>
</dbReference>
<dbReference type="InterPro" id="IPR017802">
    <property type="entry name" value="VWFA-rel_acidobac-type"/>
</dbReference>
<dbReference type="InterPro" id="IPR036465">
    <property type="entry name" value="vWFA_dom_sf"/>
</dbReference>
<sequence>MKASIAACALVIPIVFSAYTLSGQAGGGDAKPNAEPITMLHMDVKLVDVFTSVTDAAGALIGGLSREDFAVSEDGHPQQIAVFERQSNLPLNLVLAIDTSGSVRKDISAERDAAKHFVRALARPQDEISLLEFSTEVREVVGFTHQPQKIENGLNHLHFGAATALYDAIDRASRSLAPRDGRKVLVLVTDGGDTADTVSYAQALERALRGEVMVYSLIDVPIEASAGRDTGGEHALITLSEQTGGKYFYVDQDGLKAAFAHVSEDLRTQYLIGYYPKDASPGVNFHRIRVAIPRSDGKTFELRYRTGYYTDGAKD</sequence>
<dbReference type="CDD" id="cd00198">
    <property type="entry name" value="vWFA"/>
    <property type="match status" value="1"/>
</dbReference>
<dbReference type="Gene3D" id="3.40.50.410">
    <property type="entry name" value="von Willebrand factor, type A domain"/>
    <property type="match status" value="1"/>
</dbReference>
<dbReference type="AlphaFoldDB" id="E6QJY8"/>
<accession>E6QJY8</accession>
<dbReference type="EMBL" id="CABQ01000105">
    <property type="protein sequence ID" value="CBI07555.1"/>
    <property type="molecule type" value="Genomic_DNA"/>
</dbReference>
<name>E6QJY8_9ZZZZ</name>
<evidence type="ECO:0000259" key="1">
    <source>
        <dbReference type="PROSITE" id="PS50234"/>
    </source>
</evidence>
<evidence type="ECO:0000313" key="2">
    <source>
        <dbReference type="EMBL" id="CBI07555.1"/>
    </source>
</evidence>
<dbReference type="SMART" id="SM00327">
    <property type="entry name" value="VWA"/>
    <property type="match status" value="1"/>
</dbReference>
<comment type="caution">
    <text evidence="2">The sequence shown here is derived from an EMBL/GenBank/DDBJ whole genome shotgun (WGS) entry which is preliminary data.</text>
</comment>
<dbReference type="NCBIfam" id="TIGR03436">
    <property type="entry name" value="acidobact_VWFA"/>
    <property type="match status" value="1"/>
</dbReference>
<gene>
    <name evidence="2" type="ORF">CARN6_0905</name>
</gene>
<protein>
    <submittedName>
        <fullName evidence="2">von Willebrand factor, type A</fullName>
    </submittedName>
</protein>
<dbReference type="InterPro" id="IPR002035">
    <property type="entry name" value="VWF_A"/>
</dbReference>